<organism evidence="1">
    <name type="scientific">Cupriavidus taiwanensis</name>
    <dbReference type="NCBI Taxonomy" id="164546"/>
    <lineage>
        <taxon>Bacteria</taxon>
        <taxon>Pseudomonadati</taxon>
        <taxon>Pseudomonadota</taxon>
        <taxon>Betaproteobacteria</taxon>
        <taxon>Burkholderiales</taxon>
        <taxon>Burkholderiaceae</taxon>
        <taxon>Cupriavidus</taxon>
    </lineage>
</organism>
<protein>
    <submittedName>
        <fullName evidence="1">Uncharacterized protein</fullName>
    </submittedName>
</protein>
<evidence type="ECO:0000313" key="1">
    <source>
        <dbReference type="EMBL" id="SOY69074.1"/>
    </source>
</evidence>
<comment type="caution">
    <text evidence="1">The sequence shown here is derived from an EMBL/GenBank/DDBJ whole genome shotgun (WGS) entry which is preliminary data.</text>
</comment>
<dbReference type="EMBL" id="OFSP01000039">
    <property type="protein sequence ID" value="SOY69074.1"/>
    <property type="molecule type" value="Genomic_DNA"/>
</dbReference>
<accession>A0A375CFN3</accession>
<dbReference type="AlphaFoldDB" id="A0A375CFN3"/>
<sequence length="63" mass="7034">MSTARPASHSLYFTLASGRGRRSEPAGRAEARRLPQCYPIAARSVETPRRGVRRRAPGRYCSM</sequence>
<reference evidence="1" key="1">
    <citation type="submission" date="2018-01" db="EMBL/GenBank/DDBJ databases">
        <authorList>
            <person name="Clerissi C."/>
        </authorList>
    </citation>
    <scope>NUCLEOTIDE SEQUENCE</scope>
    <source>
        <strain evidence="1">Cupriavidus taiwanensis STM 3521</strain>
    </source>
</reference>
<dbReference type="Proteomes" id="UP000256297">
    <property type="component" value="Chromosome CBM2589_a"/>
</dbReference>
<proteinExistence type="predicted"/>
<gene>
    <name evidence="1" type="ORF">CBM2589_A90544</name>
</gene>
<name>A0A375CFN3_9BURK</name>